<dbReference type="EMBL" id="JACKVK010000001">
    <property type="protein sequence ID" value="MCV7419311.1"/>
    <property type="molecule type" value="Genomic_DNA"/>
</dbReference>
<comment type="caution">
    <text evidence="1">The sequence shown here is derived from an EMBL/GenBank/DDBJ whole genome shotgun (WGS) entry which is preliminary data.</text>
</comment>
<reference evidence="1" key="2">
    <citation type="journal article" date="2022" name="BMC Genomics">
        <title>Comparative genome analysis of mycobacteria focusing on tRNA and non-coding RNA.</title>
        <authorList>
            <person name="Behra P.R.K."/>
            <person name="Pettersson B.M.F."/>
            <person name="Ramesh M."/>
            <person name="Das S."/>
            <person name="Dasgupta S."/>
            <person name="Kirsebom L.A."/>
        </authorList>
    </citation>
    <scope>NUCLEOTIDE SEQUENCE</scope>
    <source>
        <strain evidence="1">DSM 44838</strain>
    </source>
</reference>
<dbReference type="Proteomes" id="UP001141629">
    <property type="component" value="Unassembled WGS sequence"/>
</dbReference>
<sequence length="73" mass="8010">MSSFAYRAARGRYASLGRSRPDDDPELVASRVIMQELALIDAISRALMKAPPVREEIREQIIALLAPSEGVLA</sequence>
<dbReference type="RefSeq" id="WP_263994065.1">
    <property type="nucleotide sequence ID" value="NZ_JACKVK010000001.1"/>
</dbReference>
<name>A0A9X2YX03_9MYCO</name>
<accession>A0A9X2YX03</accession>
<proteinExistence type="predicted"/>
<reference evidence="1" key="1">
    <citation type="submission" date="2020-07" db="EMBL/GenBank/DDBJ databases">
        <authorList>
            <person name="Pettersson B.M.F."/>
            <person name="Behra P.R.K."/>
            <person name="Ramesh M."/>
            <person name="Das S."/>
            <person name="Dasgupta S."/>
            <person name="Kirsebom L.A."/>
        </authorList>
    </citation>
    <scope>NUCLEOTIDE SEQUENCE</scope>
    <source>
        <strain evidence="1">DSM 44838</strain>
    </source>
</reference>
<keyword evidence="2" id="KW-1185">Reference proteome</keyword>
<organism evidence="1 2">
    <name type="scientific">Mycobacterium yunnanensis</name>
    <dbReference type="NCBI Taxonomy" id="368477"/>
    <lineage>
        <taxon>Bacteria</taxon>
        <taxon>Bacillati</taxon>
        <taxon>Actinomycetota</taxon>
        <taxon>Actinomycetes</taxon>
        <taxon>Mycobacteriales</taxon>
        <taxon>Mycobacteriaceae</taxon>
        <taxon>Mycobacterium</taxon>
    </lineage>
</organism>
<evidence type="ECO:0000313" key="1">
    <source>
        <dbReference type="EMBL" id="MCV7419311.1"/>
    </source>
</evidence>
<gene>
    <name evidence="1" type="ORF">H7K45_02045</name>
</gene>
<protein>
    <submittedName>
        <fullName evidence="1">Uncharacterized protein</fullName>
    </submittedName>
</protein>
<dbReference type="AlphaFoldDB" id="A0A9X2YX03"/>
<evidence type="ECO:0000313" key="2">
    <source>
        <dbReference type="Proteomes" id="UP001141629"/>
    </source>
</evidence>